<dbReference type="PANTHER" id="PTHR22978:SF22">
    <property type="entry name" value="BTG FAMILY PROTEIN"/>
    <property type="match status" value="1"/>
</dbReference>
<feature type="region of interest" description="Disordered" evidence="2">
    <location>
        <begin position="197"/>
        <end position="221"/>
    </location>
</feature>
<dbReference type="SMART" id="SM00099">
    <property type="entry name" value="btg1"/>
    <property type="match status" value="1"/>
</dbReference>
<feature type="domain" description="Anti-proliferative protein" evidence="3">
    <location>
        <begin position="1"/>
        <end position="111"/>
    </location>
</feature>
<reference evidence="4" key="1">
    <citation type="submission" date="2014-12" db="EMBL/GenBank/DDBJ databases">
        <title>Insight into the proteome of Arion vulgaris.</title>
        <authorList>
            <person name="Aradska J."/>
            <person name="Bulat T."/>
            <person name="Smidak R."/>
            <person name="Sarate P."/>
            <person name="Gangsoo J."/>
            <person name="Sialana F."/>
            <person name="Bilban M."/>
            <person name="Lubec G."/>
        </authorList>
    </citation>
    <scope>NUCLEOTIDE SEQUENCE</scope>
    <source>
        <tissue evidence="4">Skin</tissue>
    </source>
</reference>
<gene>
    <name evidence="4" type="primary">ORF83475</name>
</gene>
<proteinExistence type="inferred from homology"/>
<evidence type="ECO:0000256" key="2">
    <source>
        <dbReference type="SAM" id="MobiDB-lite"/>
    </source>
</evidence>
<feature type="compositionally biased region" description="Low complexity" evidence="2">
    <location>
        <begin position="145"/>
        <end position="178"/>
    </location>
</feature>
<dbReference type="InterPro" id="IPR036054">
    <property type="entry name" value="BTG-like_sf"/>
</dbReference>
<dbReference type="AlphaFoldDB" id="A0A0B6ZVR2"/>
<evidence type="ECO:0000313" key="4">
    <source>
        <dbReference type="EMBL" id="CEK72683.1"/>
    </source>
</evidence>
<dbReference type="SUPFAM" id="SSF160696">
    <property type="entry name" value="BTG domain-like"/>
    <property type="match status" value="1"/>
</dbReference>
<feature type="compositionally biased region" description="Polar residues" evidence="2">
    <location>
        <begin position="202"/>
        <end position="221"/>
    </location>
</feature>
<dbReference type="PRINTS" id="PR00310">
    <property type="entry name" value="ANTIPRLFBTG1"/>
</dbReference>
<organism evidence="4">
    <name type="scientific">Arion vulgaris</name>
    <dbReference type="NCBI Taxonomy" id="1028688"/>
    <lineage>
        <taxon>Eukaryota</taxon>
        <taxon>Metazoa</taxon>
        <taxon>Spiralia</taxon>
        <taxon>Lophotrochozoa</taxon>
        <taxon>Mollusca</taxon>
        <taxon>Gastropoda</taxon>
        <taxon>Heterobranchia</taxon>
        <taxon>Euthyneura</taxon>
        <taxon>Panpulmonata</taxon>
        <taxon>Eupulmonata</taxon>
        <taxon>Stylommatophora</taxon>
        <taxon>Helicina</taxon>
        <taxon>Arionoidea</taxon>
        <taxon>Arionidae</taxon>
        <taxon>Arion</taxon>
    </lineage>
</organism>
<feature type="region of interest" description="Disordered" evidence="2">
    <location>
        <begin position="134"/>
        <end position="178"/>
    </location>
</feature>
<accession>A0A0B6ZVR2</accession>
<dbReference type="PANTHER" id="PTHR22978">
    <property type="entry name" value="B-CELL TRANSLOCATION GENE"/>
    <property type="match status" value="1"/>
</dbReference>
<dbReference type="InterPro" id="IPR002087">
    <property type="entry name" value="Anti_prolifrtn"/>
</dbReference>
<dbReference type="InterPro" id="IPR033332">
    <property type="entry name" value="BTG"/>
</dbReference>
<evidence type="ECO:0000256" key="1">
    <source>
        <dbReference type="ARBA" id="ARBA00007989"/>
    </source>
</evidence>
<dbReference type="GO" id="GO:0005634">
    <property type="term" value="C:nucleus"/>
    <property type="evidence" value="ECO:0007669"/>
    <property type="project" value="TreeGrafter"/>
</dbReference>
<evidence type="ECO:0000259" key="3">
    <source>
        <dbReference type="SMART" id="SM00099"/>
    </source>
</evidence>
<dbReference type="EMBL" id="HACG01025818">
    <property type="protein sequence ID" value="CEK72683.1"/>
    <property type="molecule type" value="Transcribed_RNA"/>
</dbReference>
<protein>
    <recommendedName>
        <fullName evidence="3">Anti-proliferative protein domain-containing protein</fullName>
    </recommendedName>
</protein>
<sequence>MQKEIKKAVEVFHRIAFGTKNNVQKIPEKKLAEFVSVLTELLTARYAKIWYPENPDKGSGYRCIRVNNQSVDPTVVESLKRAKIVLSKDLIITELTIWVDPGIVSFRIGEDGSVGSEVVDEEVYNLGKQTKENTLKRSGFESDEGFSSRSSSPETSMSESSQSACSSKSASPVPSKYSPVPPTMEFNPYSPPIHISYPSLYQRPTTPLSQQPRRNTSPITNQLQPHTIRSQSRPVIHFGPTMMSTSNRDLFSQQSFIPASAAHRVTSYSGPQTVFSNQDHINTYGTSHDGIEKMTFNPYHTMPMMYGGSLQQTNFYDIPVVA</sequence>
<dbReference type="Pfam" id="PF07742">
    <property type="entry name" value="BTG"/>
    <property type="match status" value="1"/>
</dbReference>
<dbReference type="Gene3D" id="3.90.640.90">
    <property type="entry name" value="Anti-proliferative protein, N-terminal domain"/>
    <property type="match status" value="1"/>
</dbReference>
<name>A0A0B6ZVR2_9EUPU</name>
<comment type="similarity">
    <text evidence="1">Belongs to the BTG family.</text>
</comment>
<dbReference type="GO" id="GO:0005737">
    <property type="term" value="C:cytoplasm"/>
    <property type="evidence" value="ECO:0007669"/>
    <property type="project" value="TreeGrafter"/>
</dbReference>